<dbReference type="AlphaFoldDB" id="A0A0R2KD79"/>
<name>A0A0R2KD79_9LACO</name>
<keyword evidence="2" id="KW-0560">Oxidoreductase</keyword>
<organism evidence="4 5">
    <name type="scientific">Ligilactobacillus acidipiscis</name>
    <dbReference type="NCBI Taxonomy" id="89059"/>
    <lineage>
        <taxon>Bacteria</taxon>
        <taxon>Bacillati</taxon>
        <taxon>Bacillota</taxon>
        <taxon>Bacilli</taxon>
        <taxon>Lactobacillales</taxon>
        <taxon>Lactobacillaceae</taxon>
        <taxon>Ligilactobacillus</taxon>
    </lineage>
</organism>
<evidence type="ECO:0000256" key="2">
    <source>
        <dbReference type="ARBA" id="ARBA00023002"/>
    </source>
</evidence>
<sequence>MLDNGQVKGVKIVDKDGKGKIHASNVIISAGGFVHNTEMIAQYIPAAKTASQFAVGGAGDEGDGILMAQKAGAVLYEDPWVIGMWITAALPETGSLLMDWYKLYVDGYGKRFLNEASPYAVVANAVLSAYEPWIIIDSSKSNETLLKPLTDAAAAGRVVKADSIAKLGQQWDSQIVH</sequence>
<dbReference type="EMBL" id="JQBK01000005">
    <property type="protein sequence ID" value="KRN87291.1"/>
    <property type="molecule type" value="Genomic_DNA"/>
</dbReference>
<dbReference type="InterPro" id="IPR027477">
    <property type="entry name" value="Succ_DH/fumarate_Rdtase_cat_sf"/>
</dbReference>
<keyword evidence="1" id="KW-0285">Flavoprotein</keyword>
<dbReference type="PATRIC" id="fig|89059.3.peg.1700"/>
<evidence type="ECO:0000256" key="1">
    <source>
        <dbReference type="ARBA" id="ARBA00022630"/>
    </source>
</evidence>
<dbReference type="Proteomes" id="UP000051491">
    <property type="component" value="Unassembled WGS sequence"/>
</dbReference>
<dbReference type="InterPro" id="IPR036188">
    <property type="entry name" value="FAD/NAD-bd_sf"/>
</dbReference>
<dbReference type="Gene3D" id="3.50.50.60">
    <property type="entry name" value="FAD/NAD(P)-binding domain"/>
    <property type="match status" value="1"/>
</dbReference>
<dbReference type="SUPFAM" id="SSF51905">
    <property type="entry name" value="FAD/NAD(P)-binding domain"/>
    <property type="match status" value="1"/>
</dbReference>
<evidence type="ECO:0000313" key="5">
    <source>
        <dbReference type="Proteomes" id="UP000051491"/>
    </source>
</evidence>
<evidence type="ECO:0000313" key="4">
    <source>
        <dbReference type="EMBL" id="KRN87291.1"/>
    </source>
</evidence>
<dbReference type="Pfam" id="PF00890">
    <property type="entry name" value="FAD_binding_2"/>
    <property type="match status" value="1"/>
</dbReference>
<dbReference type="RefSeq" id="WP_010495499.1">
    <property type="nucleotide sequence ID" value="NZ_JQBK01000005.1"/>
</dbReference>
<dbReference type="GO" id="GO:0033765">
    <property type="term" value="F:steroid dehydrogenase activity, acting on the CH-CH group of donors"/>
    <property type="evidence" value="ECO:0007669"/>
    <property type="project" value="UniProtKB-ARBA"/>
</dbReference>
<accession>A0A0R2KD79</accession>
<protein>
    <submittedName>
        <fullName evidence="4">Fumarate reductase succinate dehydrogenase flavoprotein domain-containing protein</fullName>
    </submittedName>
</protein>
<comment type="caution">
    <text evidence="4">The sequence shown here is derived from an EMBL/GenBank/DDBJ whole genome shotgun (WGS) entry which is preliminary data.</text>
</comment>
<dbReference type="Gene3D" id="3.90.700.10">
    <property type="entry name" value="Succinate dehydrogenase/fumarate reductase flavoprotein, catalytic domain"/>
    <property type="match status" value="1"/>
</dbReference>
<evidence type="ECO:0000259" key="3">
    <source>
        <dbReference type="Pfam" id="PF00890"/>
    </source>
</evidence>
<gene>
    <name evidence="4" type="ORF">IV43_GL001592</name>
</gene>
<feature type="domain" description="FAD-dependent oxidoreductase 2 FAD-binding" evidence="3">
    <location>
        <begin position="3"/>
        <end position="128"/>
    </location>
</feature>
<proteinExistence type="predicted"/>
<reference evidence="4 5" key="1">
    <citation type="journal article" date="2015" name="Genome Announc.">
        <title>Expanding the biotechnology potential of lactobacilli through comparative genomics of 213 strains and associated genera.</title>
        <authorList>
            <person name="Sun Z."/>
            <person name="Harris H.M."/>
            <person name="McCann A."/>
            <person name="Guo C."/>
            <person name="Argimon S."/>
            <person name="Zhang W."/>
            <person name="Yang X."/>
            <person name="Jeffery I.B."/>
            <person name="Cooney J.C."/>
            <person name="Kagawa T.F."/>
            <person name="Liu W."/>
            <person name="Song Y."/>
            <person name="Salvetti E."/>
            <person name="Wrobel A."/>
            <person name="Rasinkangas P."/>
            <person name="Parkhill J."/>
            <person name="Rea M.C."/>
            <person name="O'Sullivan O."/>
            <person name="Ritari J."/>
            <person name="Douillard F.P."/>
            <person name="Paul Ross R."/>
            <person name="Yang R."/>
            <person name="Briner A.E."/>
            <person name="Felis G.E."/>
            <person name="de Vos W.M."/>
            <person name="Barrangou R."/>
            <person name="Klaenhammer T.R."/>
            <person name="Caufield P.W."/>
            <person name="Cui Y."/>
            <person name="Zhang H."/>
            <person name="O'Toole P.W."/>
        </authorList>
    </citation>
    <scope>NUCLEOTIDE SEQUENCE [LARGE SCALE GENOMIC DNA]</scope>
    <source>
        <strain evidence="4 5">DSM 15353</strain>
    </source>
</reference>
<dbReference type="InterPro" id="IPR003953">
    <property type="entry name" value="FAD-dep_OxRdtase_2_FAD-bd"/>
</dbReference>
<dbReference type="SUPFAM" id="SSF56425">
    <property type="entry name" value="Succinate dehydrogenase/fumarate reductase flavoprotein, catalytic domain"/>
    <property type="match status" value="1"/>
</dbReference>